<keyword evidence="3" id="KW-0694">RNA-binding</keyword>
<accession>A0A245ZF07</accession>
<evidence type="ECO:0000256" key="3">
    <source>
        <dbReference type="ARBA" id="ARBA00022884"/>
    </source>
</evidence>
<dbReference type="Pfam" id="PF07378">
    <property type="entry name" value="FlbT"/>
    <property type="match status" value="1"/>
</dbReference>
<dbReference type="EMBL" id="NBBJ01000006">
    <property type="protein sequence ID" value="OWK28336.1"/>
    <property type="molecule type" value="Genomic_DNA"/>
</dbReference>
<keyword evidence="1" id="KW-0678">Repressor</keyword>
<protein>
    <submittedName>
        <fullName evidence="4">Flagellum biosynthesis repressor protein FlbT</fullName>
    </submittedName>
</protein>
<keyword evidence="2" id="KW-1005">Bacterial flagellum biogenesis</keyword>
<reference evidence="4 5" key="1">
    <citation type="submission" date="2017-03" db="EMBL/GenBank/DDBJ databases">
        <title>Genome sequence of Sphingomonas mucosissima DSM 17494.</title>
        <authorList>
            <person name="Poehlein A."/>
            <person name="Wuebbeler J.H."/>
            <person name="Steinbuechel A."/>
            <person name="Daniel R."/>
        </authorList>
    </citation>
    <scope>NUCLEOTIDE SEQUENCE [LARGE SCALE GENOMIC DNA]</scope>
    <source>
        <strain evidence="4 5">DSM 17494</strain>
    </source>
</reference>
<keyword evidence="5" id="KW-1185">Reference proteome</keyword>
<dbReference type="AlphaFoldDB" id="A0A245ZF07"/>
<comment type="caution">
    <text evidence="4">The sequence shown here is derived from an EMBL/GenBank/DDBJ whole genome shotgun (WGS) entry which is preliminary data.</text>
</comment>
<dbReference type="RefSeq" id="WP_088335105.1">
    <property type="nucleotide sequence ID" value="NZ_NBBJ01000006.1"/>
</dbReference>
<dbReference type="GO" id="GO:0006402">
    <property type="term" value="P:mRNA catabolic process"/>
    <property type="evidence" value="ECO:0007669"/>
    <property type="project" value="InterPro"/>
</dbReference>
<evidence type="ECO:0000256" key="2">
    <source>
        <dbReference type="ARBA" id="ARBA00022795"/>
    </source>
</evidence>
<dbReference type="OrthoDB" id="8561314at2"/>
<gene>
    <name evidence="4" type="primary">flbT</name>
    <name evidence="4" type="ORF">SPMU_31920</name>
</gene>
<dbReference type="GO" id="GO:1902209">
    <property type="term" value="P:negative regulation of bacterial-type flagellum assembly"/>
    <property type="evidence" value="ECO:0007669"/>
    <property type="project" value="InterPro"/>
</dbReference>
<sequence>MSLKITLRDGEKMVINGAVVRSAGRTELHVENHAAILRGREIMSPDEATTPARKLYFACMMAYIQPEQIELHQDQILILLGDLLDAFETAEAKGTCASFARRIATGDFYRALDDCRTLLDYEASVLARGSGLAA</sequence>
<dbReference type="InterPro" id="IPR009967">
    <property type="entry name" value="Flagellum_FlbT"/>
</dbReference>
<proteinExistence type="predicted"/>
<evidence type="ECO:0000256" key="1">
    <source>
        <dbReference type="ARBA" id="ARBA00022491"/>
    </source>
</evidence>
<evidence type="ECO:0000313" key="4">
    <source>
        <dbReference type="EMBL" id="OWK28336.1"/>
    </source>
</evidence>
<dbReference type="GO" id="GO:0048027">
    <property type="term" value="F:mRNA 5'-UTR binding"/>
    <property type="evidence" value="ECO:0007669"/>
    <property type="project" value="InterPro"/>
</dbReference>
<evidence type="ECO:0000313" key="5">
    <source>
        <dbReference type="Proteomes" id="UP000197783"/>
    </source>
</evidence>
<dbReference type="Proteomes" id="UP000197783">
    <property type="component" value="Unassembled WGS sequence"/>
</dbReference>
<name>A0A245ZF07_9SPHN</name>
<organism evidence="4 5">
    <name type="scientific">Sphingomonas mucosissima</name>
    <dbReference type="NCBI Taxonomy" id="370959"/>
    <lineage>
        <taxon>Bacteria</taxon>
        <taxon>Pseudomonadati</taxon>
        <taxon>Pseudomonadota</taxon>
        <taxon>Alphaproteobacteria</taxon>
        <taxon>Sphingomonadales</taxon>
        <taxon>Sphingomonadaceae</taxon>
        <taxon>Sphingomonas</taxon>
    </lineage>
</organism>
<dbReference type="GO" id="GO:0044781">
    <property type="term" value="P:bacterial-type flagellum organization"/>
    <property type="evidence" value="ECO:0007669"/>
    <property type="project" value="UniProtKB-KW"/>
</dbReference>